<sequence>MDQGKTMDRPEGLLVVLSGPSGAGKGTVCTALREHLPAMKYSVSVTTRAPRQGEQEGVNYFFRSRQEFERMIRDGELLEWAEVYGNYYGTPRQYVEDQLRAGLDVLLEIDIQGARKVKEQFPRGVFVFLLPPSVRELKNRILGRGSETAESFRLRFGAVSDEIRQLWEYDYVVINDEVELACHRIQSIIVAEHHSVRRNRKFYESWIERGIADAVSIHRSTDDKGRK</sequence>
<evidence type="ECO:0000256" key="11">
    <source>
        <dbReference type="ARBA" id="ARBA00030128"/>
    </source>
</evidence>
<evidence type="ECO:0000256" key="8">
    <source>
        <dbReference type="ARBA" id="ARBA00022741"/>
    </source>
</evidence>
<keyword evidence="10 13" id="KW-0067">ATP-binding</keyword>
<keyword evidence="7 13" id="KW-0808">Transferase</keyword>
<dbReference type="FunFam" id="3.40.50.300:FF:000855">
    <property type="entry name" value="Guanylate kinase"/>
    <property type="match status" value="1"/>
</dbReference>
<dbReference type="InterPro" id="IPR020590">
    <property type="entry name" value="Guanylate_kinase_CS"/>
</dbReference>
<dbReference type="AlphaFoldDB" id="A0A2K8N907"/>
<dbReference type="PROSITE" id="PS00856">
    <property type="entry name" value="GUANYLATE_KINASE_1"/>
    <property type="match status" value="1"/>
</dbReference>
<keyword evidence="6 13" id="KW-0963">Cytoplasm</keyword>
<evidence type="ECO:0000313" key="16">
    <source>
        <dbReference type="Proteomes" id="UP000231932"/>
    </source>
</evidence>
<evidence type="ECO:0000259" key="14">
    <source>
        <dbReference type="PROSITE" id="PS50052"/>
    </source>
</evidence>
<dbReference type="InterPro" id="IPR008144">
    <property type="entry name" value="Guanylate_kin-like_dom"/>
</dbReference>
<dbReference type="GO" id="GO:0004385">
    <property type="term" value="F:GMP kinase activity"/>
    <property type="evidence" value="ECO:0007669"/>
    <property type="project" value="UniProtKB-UniRule"/>
</dbReference>
<dbReference type="EMBL" id="CP024955">
    <property type="protein sequence ID" value="ATY85100.1"/>
    <property type="molecule type" value="Genomic_DNA"/>
</dbReference>
<evidence type="ECO:0000256" key="12">
    <source>
        <dbReference type="ARBA" id="ARBA00048594"/>
    </source>
</evidence>
<dbReference type="GO" id="GO:0005524">
    <property type="term" value="F:ATP binding"/>
    <property type="evidence" value="ECO:0007669"/>
    <property type="project" value="UniProtKB-UniRule"/>
</dbReference>
<accession>A0A2K8N907</accession>
<dbReference type="Gene3D" id="3.40.50.300">
    <property type="entry name" value="P-loop containing nucleotide triphosphate hydrolases"/>
    <property type="match status" value="1"/>
</dbReference>
<dbReference type="KEGG" id="kyr:CVV65_09315"/>
<reference evidence="16" key="1">
    <citation type="submission" date="2017-11" db="EMBL/GenBank/DDBJ databases">
        <title>Complete Genome Sequence of Kyrpidia sp. Strain EA-1, a thermophilic, hydrogen-oxidizing Bacterium, isolated from the Azores.</title>
        <authorList>
            <person name="Reiner J.E."/>
            <person name="Lapp C.J."/>
            <person name="Bunk B."/>
            <person name="Gescher J."/>
        </authorList>
    </citation>
    <scope>NUCLEOTIDE SEQUENCE [LARGE SCALE GENOMIC DNA]</scope>
    <source>
        <strain evidence="16">EA-1</strain>
    </source>
</reference>
<dbReference type="OrthoDB" id="9808150at2"/>
<evidence type="ECO:0000256" key="6">
    <source>
        <dbReference type="ARBA" id="ARBA00022490"/>
    </source>
</evidence>
<evidence type="ECO:0000256" key="1">
    <source>
        <dbReference type="ARBA" id="ARBA00003531"/>
    </source>
</evidence>
<dbReference type="RefSeq" id="WP_100667893.1">
    <property type="nucleotide sequence ID" value="NZ_CP024955.1"/>
</dbReference>
<feature type="binding site" evidence="13">
    <location>
        <begin position="19"/>
        <end position="26"/>
    </location>
    <ligand>
        <name>ATP</name>
        <dbReference type="ChEBI" id="CHEBI:30616"/>
    </ligand>
</feature>
<comment type="subcellular location">
    <subcellularLocation>
        <location evidence="2 13">Cytoplasm</location>
    </subcellularLocation>
</comment>
<dbReference type="EC" id="2.7.4.8" evidence="4 13"/>
<keyword evidence="16" id="KW-1185">Reference proteome</keyword>
<dbReference type="HAMAP" id="MF_00328">
    <property type="entry name" value="Guanylate_kinase"/>
    <property type="match status" value="1"/>
</dbReference>
<name>A0A2K8N907_9BACL</name>
<keyword evidence="9 13" id="KW-0418">Kinase</keyword>
<dbReference type="PANTHER" id="PTHR23117:SF13">
    <property type="entry name" value="GUANYLATE KINASE"/>
    <property type="match status" value="1"/>
</dbReference>
<dbReference type="SMART" id="SM00072">
    <property type="entry name" value="GuKc"/>
    <property type="match status" value="1"/>
</dbReference>
<comment type="catalytic activity">
    <reaction evidence="12 13">
        <text>GMP + ATP = GDP + ADP</text>
        <dbReference type="Rhea" id="RHEA:20780"/>
        <dbReference type="ChEBI" id="CHEBI:30616"/>
        <dbReference type="ChEBI" id="CHEBI:58115"/>
        <dbReference type="ChEBI" id="CHEBI:58189"/>
        <dbReference type="ChEBI" id="CHEBI:456216"/>
        <dbReference type="EC" id="2.7.4.8"/>
    </reaction>
</comment>
<dbReference type="PROSITE" id="PS50052">
    <property type="entry name" value="GUANYLATE_KINASE_2"/>
    <property type="match status" value="1"/>
</dbReference>
<dbReference type="Pfam" id="PF00625">
    <property type="entry name" value="Guanylate_kin"/>
    <property type="match status" value="1"/>
</dbReference>
<gene>
    <name evidence="13" type="primary">gmk</name>
    <name evidence="15" type="ORF">CVV65_09315</name>
</gene>
<protein>
    <recommendedName>
        <fullName evidence="5 13">Guanylate kinase</fullName>
        <ecNumber evidence="4 13">2.7.4.8</ecNumber>
    </recommendedName>
    <alternativeName>
        <fullName evidence="11 13">GMP kinase</fullName>
    </alternativeName>
</protein>
<dbReference type="PANTHER" id="PTHR23117">
    <property type="entry name" value="GUANYLATE KINASE-RELATED"/>
    <property type="match status" value="1"/>
</dbReference>
<evidence type="ECO:0000256" key="10">
    <source>
        <dbReference type="ARBA" id="ARBA00022840"/>
    </source>
</evidence>
<evidence type="ECO:0000256" key="3">
    <source>
        <dbReference type="ARBA" id="ARBA00005790"/>
    </source>
</evidence>
<dbReference type="SUPFAM" id="SSF52540">
    <property type="entry name" value="P-loop containing nucleoside triphosphate hydrolases"/>
    <property type="match status" value="1"/>
</dbReference>
<proteinExistence type="inferred from homology"/>
<evidence type="ECO:0000256" key="13">
    <source>
        <dbReference type="HAMAP-Rule" id="MF_00328"/>
    </source>
</evidence>
<dbReference type="NCBIfam" id="TIGR03263">
    <property type="entry name" value="guanyl_kin"/>
    <property type="match status" value="1"/>
</dbReference>
<dbReference type="InterPro" id="IPR017665">
    <property type="entry name" value="Guanylate_kinase"/>
</dbReference>
<organism evidence="15 16">
    <name type="scientific">Kyrpidia spormannii</name>
    <dbReference type="NCBI Taxonomy" id="2055160"/>
    <lineage>
        <taxon>Bacteria</taxon>
        <taxon>Bacillati</taxon>
        <taxon>Bacillota</taxon>
        <taxon>Bacilli</taxon>
        <taxon>Bacillales</taxon>
        <taxon>Alicyclobacillaceae</taxon>
        <taxon>Kyrpidia</taxon>
    </lineage>
</organism>
<evidence type="ECO:0000313" key="15">
    <source>
        <dbReference type="EMBL" id="ATY85100.1"/>
    </source>
</evidence>
<dbReference type="Proteomes" id="UP000231932">
    <property type="component" value="Chromosome"/>
</dbReference>
<dbReference type="CDD" id="cd00071">
    <property type="entry name" value="GMPK"/>
    <property type="match status" value="1"/>
</dbReference>
<dbReference type="Gene3D" id="3.30.63.10">
    <property type="entry name" value="Guanylate Kinase phosphate binding domain"/>
    <property type="match status" value="1"/>
</dbReference>
<evidence type="ECO:0000256" key="4">
    <source>
        <dbReference type="ARBA" id="ARBA00012961"/>
    </source>
</evidence>
<evidence type="ECO:0000256" key="7">
    <source>
        <dbReference type="ARBA" id="ARBA00022679"/>
    </source>
</evidence>
<evidence type="ECO:0000256" key="2">
    <source>
        <dbReference type="ARBA" id="ARBA00004496"/>
    </source>
</evidence>
<comment type="function">
    <text evidence="1 13">Essential for recycling GMP and indirectly, cGMP.</text>
</comment>
<comment type="similarity">
    <text evidence="3 13">Belongs to the guanylate kinase family.</text>
</comment>
<dbReference type="GO" id="GO:0005829">
    <property type="term" value="C:cytosol"/>
    <property type="evidence" value="ECO:0007669"/>
    <property type="project" value="TreeGrafter"/>
</dbReference>
<evidence type="ECO:0000256" key="9">
    <source>
        <dbReference type="ARBA" id="ARBA00022777"/>
    </source>
</evidence>
<dbReference type="FunFam" id="3.30.63.10:FF:000002">
    <property type="entry name" value="Guanylate kinase 1"/>
    <property type="match status" value="1"/>
</dbReference>
<dbReference type="InterPro" id="IPR008145">
    <property type="entry name" value="GK/Ca_channel_bsu"/>
</dbReference>
<evidence type="ECO:0000256" key="5">
    <source>
        <dbReference type="ARBA" id="ARBA00016296"/>
    </source>
</evidence>
<dbReference type="InterPro" id="IPR027417">
    <property type="entry name" value="P-loop_NTPase"/>
</dbReference>
<keyword evidence="8 13" id="KW-0547">Nucleotide-binding</keyword>
<feature type="domain" description="Guanylate kinase-like" evidence="14">
    <location>
        <begin position="12"/>
        <end position="190"/>
    </location>
</feature>